<sequence>MVIFIRGKAIRAENEVPWSTKWNYFSDTDQSKTFQINEYLSDTSCHTLGFPSLEIILFMQLAISLIRADLHRGDLAS</sequence>
<dbReference type="EMBL" id="BMAO01020339">
    <property type="protein sequence ID" value="GFQ66682.1"/>
    <property type="molecule type" value="Genomic_DNA"/>
</dbReference>
<keyword evidence="2" id="KW-1185">Reference proteome</keyword>
<accession>A0A8X6F0N7</accession>
<name>A0A8X6F0N7_TRICU</name>
<dbReference type="AlphaFoldDB" id="A0A8X6F0N7"/>
<evidence type="ECO:0000313" key="2">
    <source>
        <dbReference type="Proteomes" id="UP000887116"/>
    </source>
</evidence>
<reference evidence="1" key="1">
    <citation type="submission" date="2020-07" db="EMBL/GenBank/DDBJ databases">
        <title>Multicomponent nature underlies the extraordinary mechanical properties of spider dragline silk.</title>
        <authorList>
            <person name="Kono N."/>
            <person name="Nakamura H."/>
            <person name="Mori M."/>
            <person name="Yoshida Y."/>
            <person name="Ohtoshi R."/>
            <person name="Malay A.D."/>
            <person name="Moran D.A.P."/>
            <person name="Tomita M."/>
            <person name="Numata K."/>
            <person name="Arakawa K."/>
        </authorList>
    </citation>
    <scope>NUCLEOTIDE SEQUENCE</scope>
</reference>
<organism evidence="1 2">
    <name type="scientific">Trichonephila clavata</name>
    <name type="common">Joro spider</name>
    <name type="synonym">Nephila clavata</name>
    <dbReference type="NCBI Taxonomy" id="2740835"/>
    <lineage>
        <taxon>Eukaryota</taxon>
        <taxon>Metazoa</taxon>
        <taxon>Ecdysozoa</taxon>
        <taxon>Arthropoda</taxon>
        <taxon>Chelicerata</taxon>
        <taxon>Arachnida</taxon>
        <taxon>Araneae</taxon>
        <taxon>Araneomorphae</taxon>
        <taxon>Entelegynae</taxon>
        <taxon>Araneoidea</taxon>
        <taxon>Nephilidae</taxon>
        <taxon>Trichonephila</taxon>
    </lineage>
</organism>
<evidence type="ECO:0000313" key="1">
    <source>
        <dbReference type="EMBL" id="GFQ66682.1"/>
    </source>
</evidence>
<comment type="caution">
    <text evidence="1">The sequence shown here is derived from an EMBL/GenBank/DDBJ whole genome shotgun (WGS) entry which is preliminary data.</text>
</comment>
<dbReference type="Proteomes" id="UP000887116">
    <property type="component" value="Unassembled WGS sequence"/>
</dbReference>
<proteinExistence type="predicted"/>
<gene>
    <name evidence="1" type="ORF">TNCT_392671</name>
</gene>
<protein>
    <submittedName>
        <fullName evidence="1">Uncharacterized protein</fullName>
    </submittedName>
</protein>